<organism evidence="3">
    <name type="scientific">Thermogemmatispora argillosa</name>
    <dbReference type="NCBI Taxonomy" id="2045280"/>
    <lineage>
        <taxon>Bacteria</taxon>
        <taxon>Bacillati</taxon>
        <taxon>Chloroflexota</taxon>
        <taxon>Ktedonobacteria</taxon>
        <taxon>Thermogemmatisporales</taxon>
        <taxon>Thermogemmatisporaceae</taxon>
        <taxon>Thermogemmatispora</taxon>
    </lineage>
</organism>
<proteinExistence type="predicted"/>
<dbReference type="AlphaFoldDB" id="A0A455T3L9"/>
<evidence type="ECO:0000256" key="2">
    <source>
        <dbReference type="SAM" id="Phobius"/>
    </source>
</evidence>
<evidence type="ECO:0000256" key="1">
    <source>
        <dbReference type="SAM" id="MobiDB-lite"/>
    </source>
</evidence>
<feature type="compositionally biased region" description="Polar residues" evidence="1">
    <location>
        <begin position="114"/>
        <end position="130"/>
    </location>
</feature>
<accession>A0A455T3L9</accession>
<feature type="region of interest" description="Disordered" evidence="1">
    <location>
        <begin position="114"/>
        <end position="148"/>
    </location>
</feature>
<keyword evidence="2" id="KW-0812">Transmembrane</keyword>
<keyword evidence="2" id="KW-0472">Membrane</keyword>
<protein>
    <submittedName>
        <fullName evidence="3">Uncharacterized protein</fullName>
    </submittedName>
</protein>
<feature type="compositionally biased region" description="Polar residues" evidence="1">
    <location>
        <begin position="1"/>
        <end position="11"/>
    </location>
</feature>
<feature type="transmembrane region" description="Helical" evidence="2">
    <location>
        <begin position="157"/>
        <end position="185"/>
    </location>
</feature>
<reference evidence="3" key="1">
    <citation type="submission" date="2018-12" db="EMBL/GenBank/DDBJ databases">
        <title>Novel natural products biosynthetic potential of the class Ktedonobacteria.</title>
        <authorList>
            <person name="Zheng Y."/>
            <person name="Saitou A."/>
            <person name="Wang C.M."/>
            <person name="Toyoda A."/>
            <person name="Minakuchi Y."/>
            <person name="Sekiguchi Y."/>
            <person name="Ueda K."/>
            <person name="Takano H."/>
            <person name="Sakai Y."/>
            <person name="Yokota A."/>
            <person name="Yabe S."/>
        </authorList>
    </citation>
    <scope>NUCLEOTIDE SEQUENCE</scope>
    <source>
        <strain evidence="3">A3-2</strain>
    </source>
</reference>
<name>A0A455T3L9_9CHLR</name>
<sequence length="307" mass="32129">MTGSPETSAHQGRQPGEERAGVGESTAADTVESGGQKQTAAAARAEIAGEEHETGAEATLERQAVAVDRQEQAALIVSSPDTIVAEHDADTLPLAHPVQQGASQQATFHSAPTVPVLSQESTPVAQQPQRWSRGRLRPEPQKQVSRGASGGPNFKKLWLGTLIASVLLLLLSVSLLIYLLTVLAAREGLSPSSLLSATASGKLAGGQRGQTAATIELAIFPQSLSPANCLPDNGYRCTVTLMASGPAGSVHWQAWAQGVAARVNPASGSIEPGQQQQLIIYLPATCPASGKIIFSWNDQQLSLPWRC</sequence>
<evidence type="ECO:0000313" key="3">
    <source>
        <dbReference type="EMBL" id="BBH93999.1"/>
    </source>
</evidence>
<dbReference type="EMBL" id="AP019377">
    <property type="protein sequence ID" value="BBH93999.1"/>
    <property type="molecule type" value="Genomic_DNA"/>
</dbReference>
<feature type="region of interest" description="Disordered" evidence="1">
    <location>
        <begin position="1"/>
        <end position="65"/>
    </location>
</feature>
<gene>
    <name evidence="3" type="ORF">KTA_21980</name>
</gene>
<keyword evidence="2" id="KW-1133">Transmembrane helix</keyword>